<dbReference type="CDD" id="cd00383">
    <property type="entry name" value="trans_reg_C"/>
    <property type="match status" value="1"/>
</dbReference>
<dbReference type="SUPFAM" id="SSF52540">
    <property type="entry name" value="P-loop containing nucleoside triphosphate hydrolases"/>
    <property type="match status" value="1"/>
</dbReference>
<dbReference type="GO" id="GO:0006355">
    <property type="term" value="P:regulation of DNA-templated transcription"/>
    <property type="evidence" value="ECO:0007669"/>
    <property type="project" value="InterPro"/>
</dbReference>
<dbReference type="AlphaFoldDB" id="A0A1W6L4A4"/>
<dbReference type="InterPro" id="IPR027417">
    <property type="entry name" value="P-loop_NTPase"/>
</dbReference>
<dbReference type="InterPro" id="IPR041664">
    <property type="entry name" value="AAA_16"/>
</dbReference>
<dbReference type="OrthoDB" id="9758570at2"/>
<gene>
    <name evidence="4" type="ORF">A4W93_03275</name>
</gene>
<protein>
    <submittedName>
        <fullName evidence="4">Uncharacterized protein</fullName>
    </submittedName>
</protein>
<keyword evidence="5" id="KW-1185">Reference proteome</keyword>
<evidence type="ECO:0000256" key="1">
    <source>
        <dbReference type="ARBA" id="ARBA00022741"/>
    </source>
</evidence>
<dbReference type="Gene3D" id="1.10.10.10">
    <property type="entry name" value="Winged helix-like DNA-binding domain superfamily/Winged helix DNA-binding domain"/>
    <property type="match status" value="1"/>
</dbReference>
<reference evidence="4 5" key="1">
    <citation type="submission" date="2016-04" db="EMBL/GenBank/DDBJ databases">
        <title>Complete genome sequence of natural rubber-degrading, novel Gram-negative bacterium, Rhizobacter gummiphilus strain NS21.</title>
        <authorList>
            <person name="Tabata M."/>
            <person name="Kasai D."/>
            <person name="Fukuda M."/>
        </authorList>
    </citation>
    <scope>NUCLEOTIDE SEQUENCE [LARGE SCALE GENOMIC DNA]</scope>
    <source>
        <strain evidence="4 5">NS21</strain>
    </source>
</reference>
<dbReference type="Pfam" id="PF00486">
    <property type="entry name" value="Trans_reg_C"/>
    <property type="match status" value="1"/>
</dbReference>
<dbReference type="PANTHER" id="PTHR16305:SF28">
    <property type="entry name" value="GUANYLATE CYCLASE DOMAIN-CONTAINING PROTEIN"/>
    <property type="match status" value="1"/>
</dbReference>
<evidence type="ECO:0000256" key="3">
    <source>
        <dbReference type="ARBA" id="ARBA00023125"/>
    </source>
</evidence>
<dbReference type="GO" id="GO:0004016">
    <property type="term" value="F:adenylate cyclase activity"/>
    <property type="evidence" value="ECO:0007669"/>
    <property type="project" value="TreeGrafter"/>
</dbReference>
<dbReference type="SUPFAM" id="SSF46894">
    <property type="entry name" value="C-terminal effector domain of the bipartite response regulators"/>
    <property type="match status" value="1"/>
</dbReference>
<evidence type="ECO:0000313" key="5">
    <source>
        <dbReference type="Proteomes" id="UP000193427"/>
    </source>
</evidence>
<proteinExistence type="predicted"/>
<organism evidence="4 5">
    <name type="scientific">Piscinibacter gummiphilus</name>
    <dbReference type="NCBI Taxonomy" id="946333"/>
    <lineage>
        <taxon>Bacteria</taxon>
        <taxon>Pseudomonadati</taxon>
        <taxon>Pseudomonadota</taxon>
        <taxon>Betaproteobacteria</taxon>
        <taxon>Burkholderiales</taxon>
        <taxon>Sphaerotilaceae</taxon>
        <taxon>Piscinibacter</taxon>
    </lineage>
</organism>
<evidence type="ECO:0000256" key="2">
    <source>
        <dbReference type="ARBA" id="ARBA00022840"/>
    </source>
</evidence>
<name>A0A1W6L4A4_9BURK</name>
<dbReference type="InterPro" id="IPR001867">
    <property type="entry name" value="OmpR/PhoB-type_DNA-bd"/>
</dbReference>
<accession>A0A1W6L4A4</accession>
<dbReference type="EMBL" id="CP015118">
    <property type="protein sequence ID" value="ARN19017.1"/>
    <property type="molecule type" value="Genomic_DNA"/>
</dbReference>
<dbReference type="PANTHER" id="PTHR16305">
    <property type="entry name" value="TESTICULAR SOLUBLE ADENYLYL CYCLASE"/>
    <property type="match status" value="1"/>
</dbReference>
<dbReference type="RefSeq" id="WP_085749253.1">
    <property type="nucleotide sequence ID" value="NZ_BSPR01000002.1"/>
</dbReference>
<dbReference type="GO" id="GO:0003677">
    <property type="term" value="F:DNA binding"/>
    <property type="evidence" value="ECO:0007669"/>
    <property type="project" value="UniProtKB-UniRule"/>
</dbReference>
<dbReference type="Proteomes" id="UP000193427">
    <property type="component" value="Chromosome"/>
</dbReference>
<dbReference type="GO" id="GO:0005737">
    <property type="term" value="C:cytoplasm"/>
    <property type="evidence" value="ECO:0007669"/>
    <property type="project" value="TreeGrafter"/>
</dbReference>
<dbReference type="Pfam" id="PF13191">
    <property type="entry name" value="AAA_16"/>
    <property type="match status" value="1"/>
</dbReference>
<keyword evidence="3" id="KW-0238">DNA-binding</keyword>
<dbReference type="PROSITE" id="PS51755">
    <property type="entry name" value="OMPR_PHOB"/>
    <property type="match status" value="1"/>
</dbReference>
<sequence>MAHGPASLLQFGPFALDRGDGRLLRGGRPVELKPKALALLLALIDHAGRVVAKDELLDAVWGTRYITEGVIKTQVAELRAALGDDPKAPRWIETVHGRGYRFAGQVNADPAPADDPVDNSPLVGRGEELAVLRQAFERARAGERQLVAVAGDPGVGKSTLLATFIATLDGARVASGQCVERWGGNEPYLPVLNALDQLCAAEPGLVPAVRDVAPMWLVQMPWHLPDADRVALQSQLTGASPERMLREFGALAERLAAERPLVWLVEDVHWADPATVHLIAALARRRGPAALMLVLTFRPIDLAFTDHPFGDLRRELRLQRQMHELPLEGLSRDAIGLLVRRRHGERCAPDAFVDQLHRYTEGLPLFALGVLDELVDAGVIAPLADGSGNGLAADATSRLAVPRTLADMFDGQLQRLPADVNELLEVAALAGHPFDHLTLADALGQPPDAVRAHLDDLVRRRIWLLAAGVAQMPDGRIATRCAFRHAVIRHVLAARAGTLTRIERHRALAAAVERQWGATAELAPQLALHHEEGQQPVAAARQLAVAGTTALQRQAPREALALAERGLALLAPLGAAADAERLPLISVRLTATVLSEGMASAAARAQVGDLLARLDTLPAGAATMPLWQVAMLTHLTGRLPGTSARVQRFGAIVRDLPGDAGEVGRAVAGNAAGVDALHLGRLTDSLHAFEATLDLPDRAAHAILLLRSPRDEAWAYLCLVAETLARPALAAAAHAHVDSLVARGSDLITVVMGRWFQVYAHYFRGDAVRAQALAGECVALLESLRASPFLQPHRIALGWANAALGRVDEGLAMAEDGLRRYVDQGSQQGLAGLHAVVAETCRLAGRTDTMARHVREGLAVAERNRDGFALSELHRLQGAAEAAPADQEAALRRALAHARDQDAGLLEARAAVALRDWLVAAARPEDAAEVVAATRARLPEGVDAPVVRALGT</sequence>
<keyword evidence="2" id="KW-0067">ATP-binding</keyword>
<dbReference type="KEGG" id="rgu:A4W93_03275"/>
<dbReference type="GO" id="GO:0005524">
    <property type="term" value="F:ATP binding"/>
    <property type="evidence" value="ECO:0007669"/>
    <property type="project" value="UniProtKB-KW"/>
</dbReference>
<dbReference type="InterPro" id="IPR036388">
    <property type="entry name" value="WH-like_DNA-bd_sf"/>
</dbReference>
<dbReference type="InterPro" id="IPR016032">
    <property type="entry name" value="Sig_transdc_resp-reg_C-effctor"/>
</dbReference>
<keyword evidence="1" id="KW-0547">Nucleotide-binding</keyword>
<dbReference type="SMART" id="SM00862">
    <property type="entry name" value="Trans_reg_C"/>
    <property type="match status" value="1"/>
</dbReference>
<evidence type="ECO:0000313" key="4">
    <source>
        <dbReference type="EMBL" id="ARN19017.1"/>
    </source>
</evidence>
<dbReference type="GO" id="GO:0000160">
    <property type="term" value="P:phosphorelay signal transduction system"/>
    <property type="evidence" value="ECO:0007669"/>
    <property type="project" value="InterPro"/>
</dbReference>
<dbReference type="STRING" id="946333.A4W93_03275"/>